<evidence type="ECO:0000313" key="2">
    <source>
        <dbReference type="EMBL" id="NWJ30139.1"/>
    </source>
</evidence>
<keyword evidence="1" id="KW-0175">Coiled coil</keyword>
<feature type="coiled-coil region" evidence="1">
    <location>
        <begin position="70"/>
        <end position="105"/>
    </location>
</feature>
<reference evidence="2 3" key="1">
    <citation type="journal article" date="2019" name="Environ. Microbiol.">
        <title>Genomics insights into ecotype formation of ammonia-oxidizing archaea in the deep ocean.</title>
        <authorList>
            <person name="Wang Y."/>
            <person name="Huang J.M."/>
            <person name="Cui G.J."/>
            <person name="Nunoura T."/>
            <person name="Takaki Y."/>
            <person name="Li W.L."/>
            <person name="Li J."/>
            <person name="Gao Z.M."/>
            <person name="Takai K."/>
            <person name="Zhang A.Q."/>
            <person name="Stepanauskas R."/>
        </authorList>
    </citation>
    <scope>NUCLEOTIDE SEQUENCE [LARGE SCALE GENOMIC DNA]</scope>
    <source>
        <strain evidence="2 3">C4</strain>
    </source>
</reference>
<evidence type="ECO:0000313" key="3">
    <source>
        <dbReference type="Proteomes" id="UP000568446"/>
    </source>
</evidence>
<accession>A0A7K4MLR9</accession>
<dbReference type="Proteomes" id="UP000568446">
    <property type="component" value="Unassembled WGS sequence"/>
</dbReference>
<organism evidence="2 3">
    <name type="scientific">Marine Group I thaumarchaeote</name>
    <dbReference type="NCBI Taxonomy" id="2511932"/>
    <lineage>
        <taxon>Archaea</taxon>
        <taxon>Nitrososphaerota</taxon>
        <taxon>Marine Group I</taxon>
    </lineage>
</organism>
<gene>
    <name evidence="2" type="ORF">HX850_04410</name>
</gene>
<comment type="caution">
    <text evidence="2">The sequence shown here is derived from an EMBL/GenBank/DDBJ whole genome shotgun (WGS) entry which is preliminary data.</text>
</comment>
<evidence type="ECO:0000256" key="1">
    <source>
        <dbReference type="SAM" id="Coils"/>
    </source>
</evidence>
<dbReference type="AlphaFoldDB" id="A0A7K4MLR9"/>
<name>A0A7K4MLR9_9ARCH</name>
<protein>
    <submittedName>
        <fullName evidence="2">Uncharacterized protein</fullName>
    </submittedName>
</protein>
<feature type="non-terminal residue" evidence="2">
    <location>
        <position position="113"/>
    </location>
</feature>
<proteinExistence type="predicted"/>
<dbReference type="EMBL" id="JACATK010000030">
    <property type="protein sequence ID" value="NWJ30139.1"/>
    <property type="molecule type" value="Genomic_DNA"/>
</dbReference>
<sequence>MSTTTKTIGSRVNSEVHTLFTDVCNDEGVTMSQKINQLVTACVTFPSKIENKVESEPIEKSTNILDSTTKNLLENMIKKLDDKNIQQLKESISNLKTSMDKKLEKDKMKKGME</sequence>